<evidence type="ECO:0000256" key="5">
    <source>
        <dbReference type="SAM" id="Phobius"/>
    </source>
</evidence>
<dbReference type="InterPro" id="IPR045119">
    <property type="entry name" value="SUN1-5"/>
</dbReference>
<evidence type="ECO:0000259" key="6">
    <source>
        <dbReference type="PROSITE" id="PS51469"/>
    </source>
</evidence>
<feature type="domain" description="SUN" evidence="6">
    <location>
        <begin position="222"/>
        <end position="387"/>
    </location>
</feature>
<dbReference type="PANTHER" id="PTHR12911">
    <property type="entry name" value="SAD1/UNC-84-LIKE PROTEIN-RELATED"/>
    <property type="match status" value="1"/>
</dbReference>
<accession>A0A914ZYH4</accession>
<protein>
    <submittedName>
        <fullName evidence="8">SUN domain-containing protein</fullName>
    </submittedName>
</protein>
<evidence type="ECO:0000256" key="2">
    <source>
        <dbReference type="ARBA" id="ARBA00022692"/>
    </source>
</evidence>
<comment type="subcellular location">
    <subcellularLocation>
        <location evidence="1">Membrane</location>
    </subcellularLocation>
</comment>
<feature type="transmembrane region" description="Helical" evidence="5">
    <location>
        <begin position="96"/>
        <end position="114"/>
    </location>
</feature>
<reference evidence="8" key="1">
    <citation type="submission" date="2022-11" db="UniProtKB">
        <authorList>
            <consortium name="WormBaseParasite"/>
        </authorList>
    </citation>
    <scope>IDENTIFICATION</scope>
</reference>
<evidence type="ECO:0000313" key="7">
    <source>
        <dbReference type="Proteomes" id="UP000887569"/>
    </source>
</evidence>
<dbReference type="Pfam" id="PF07738">
    <property type="entry name" value="Sad1_UNC"/>
    <property type="match status" value="1"/>
</dbReference>
<evidence type="ECO:0000256" key="4">
    <source>
        <dbReference type="ARBA" id="ARBA00023136"/>
    </source>
</evidence>
<dbReference type="Gene3D" id="2.60.120.260">
    <property type="entry name" value="Galactose-binding domain-like"/>
    <property type="match status" value="2"/>
</dbReference>
<dbReference type="PROSITE" id="PS51469">
    <property type="entry name" value="SUN"/>
    <property type="match status" value="1"/>
</dbReference>
<dbReference type="InterPro" id="IPR012919">
    <property type="entry name" value="SUN_dom"/>
</dbReference>
<keyword evidence="7" id="KW-1185">Reference proteome</keyword>
<dbReference type="WBParaSite" id="PgE041_g004_t01">
    <property type="protein sequence ID" value="PgE041_g004_t01"/>
    <property type="gene ID" value="PgE041_g004"/>
</dbReference>
<organism evidence="7 8">
    <name type="scientific">Parascaris univalens</name>
    <name type="common">Nematode worm</name>
    <dbReference type="NCBI Taxonomy" id="6257"/>
    <lineage>
        <taxon>Eukaryota</taxon>
        <taxon>Metazoa</taxon>
        <taxon>Ecdysozoa</taxon>
        <taxon>Nematoda</taxon>
        <taxon>Chromadorea</taxon>
        <taxon>Rhabditida</taxon>
        <taxon>Spirurina</taxon>
        <taxon>Ascaridomorpha</taxon>
        <taxon>Ascaridoidea</taxon>
        <taxon>Ascarididae</taxon>
        <taxon>Parascaris</taxon>
    </lineage>
</organism>
<keyword evidence="3 5" id="KW-1133">Transmembrane helix</keyword>
<evidence type="ECO:0000256" key="3">
    <source>
        <dbReference type="ARBA" id="ARBA00022989"/>
    </source>
</evidence>
<sequence length="393" mass="44601">MRFSRGIRKMDSRYVLRPSDHKITEQITRSVYHVDGTVKVTEVRKRTVDAGAIPTSDKLTFEEAEEAYFKRFQKPMALAGLERKSNSSMLRVYNHWTVRVGLIFSVLMLLLMAWQAHSPDEVFPPNVDGEAEDTLSGMRRSLKRVSLDRVVHRLEDRINKLQHLCSENTDTINHVSAGLDRRISDLDFGMSKTFAGFSGSNTSADYESLVKRVGAVEDLLAKGRNEISNLKSTISDRTDSNEESNTTNEINAKDIKEWIRLAIDTYDADKTNEFDFALESAGAVVLVDRCSRTYSGISSWRVVLPFMRGSHRGPEVVIQGYDDDDERSTRRMLGEYHYSNEGPALQFFKTQVTLSSIPLRVVEMRITSNYGSHYTCLYRFRVHGHQAAGGPSH</sequence>
<keyword evidence="2 5" id="KW-0812">Transmembrane</keyword>
<evidence type="ECO:0000313" key="8">
    <source>
        <dbReference type="WBParaSite" id="PgE041_g004_t01"/>
    </source>
</evidence>
<dbReference type="PANTHER" id="PTHR12911:SF8">
    <property type="entry name" value="KLAROID PROTEIN-RELATED"/>
    <property type="match status" value="1"/>
</dbReference>
<keyword evidence="4 5" id="KW-0472">Membrane</keyword>
<dbReference type="Proteomes" id="UP000887569">
    <property type="component" value="Unplaced"/>
</dbReference>
<name>A0A914ZYH4_PARUN</name>
<dbReference type="GO" id="GO:0034993">
    <property type="term" value="C:meiotic nuclear membrane microtubule tethering complex"/>
    <property type="evidence" value="ECO:0007669"/>
    <property type="project" value="TreeGrafter"/>
</dbReference>
<evidence type="ECO:0000256" key="1">
    <source>
        <dbReference type="ARBA" id="ARBA00004370"/>
    </source>
</evidence>
<proteinExistence type="predicted"/>
<dbReference type="GO" id="GO:0043495">
    <property type="term" value="F:protein-membrane adaptor activity"/>
    <property type="evidence" value="ECO:0007669"/>
    <property type="project" value="TreeGrafter"/>
</dbReference>
<dbReference type="AlphaFoldDB" id="A0A914ZYH4"/>